<feature type="region of interest" description="Disordered" evidence="1">
    <location>
        <begin position="22"/>
        <end position="44"/>
    </location>
</feature>
<organism evidence="2 3">
    <name type="scientific">Dreissena polymorpha</name>
    <name type="common">Zebra mussel</name>
    <name type="synonym">Mytilus polymorpha</name>
    <dbReference type="NCBI Taxonomy" id="45954"/>
    <lineage>
        <taxon>Eukaryota</taxon>
        <taxon>Metazoa</taxon>
        <taxon>Spiralia</taxon>
        <taxon>Lophotrochozoa</taxon>
        <taxon>Mollusca</taxon>
        <taxon>Bivalvia</taxon>
        <taxon>Autobranchia</taxon>
        <taxon>Heteroconchia</taxon>
        <taxon>Euheterodonta</taxon>
        <taxon>Imparidentia</taxon>
        <taxon>Neoheterodontei</taxon>
        <taxon>Myida</taxon>
        <taxon>Dreissenoidea</taxon>
        <taxon>Dreissenidae</taxon>
        <taxon>Dreissena</taxon>
    </lineage>
</organism>
<dbReference type="Proteomes" id="UP000828390">
    <property type="component" value="Unassembled WGS sequence"/>
</dbReference>
<evidence type="ECO:0000313" key="2">
    <source>
        <dbReference type="EMBL" id="KAH3798769.1"/>
    </source>
</evidence>
<reference evidence="2" key="1">
    <citation type="journal article" date="2019" name="bioRxiv">
        <title>The Genome of the Zebra Mussel, Dreissena polymorpha: A Resource for Invasive Species Research.</title>
        <authorList>
            <person name="McCartney M.A."/>
            <person name="Auch B."/>
            <person name="Kono T."/>
            <person name="Mallez S."/>
            <person name="Zhang Y."/>
            <person name="Obille A."/>
            <person name="Becker A."/>
            <person name="Abrahante J.E."/>
            <person name="Garbe J."/>
            <person name="Badalamenti J.P."/>
            <person name="Herman A."/>
            <person name="Mangelson H."/>
            <person name="Liachko I."/>
            <person name="Sullivan S."/>
            <person name="Sone E.D."/>
            <person name="Koren S."/>
            <person name="Silverstein K.A.T."/>
            <person name="Beckman K.B."/>
            <person name="Gohl D.M."/>
        </authorList>
    </citation>
    <scope>NUCLEOTIDE SEQUENCE</scope>
    <source>
        <strain evidence="2">Duluth1</strain>
        <tissue evidence="2">Whole animal</tissue>
    </source>
</reference>
<sequence length="115" mass="13388">MTTDHSPEVKTNLTEKFIKQIKTHQTGLRAEKRENRKLPNINSRRKRQYTFVERLQGWSLCGGSKPGPQGRPAETISSKVEYRLIRIPMVHLITFDCTETFDNPEIRSKGLYKQT</sequence>
<keyword evidence="3" id="KW-1185">Reference proteome</keyword>
<evidence type="ECO:0000256" key="1">
    <source>
        <dbReference type="SAM" id="MobiDB-lite"/>
    </source>
</evidence>
<protein>
    <submittedName>
        <fullName evidence="2">Uncharacterized protein</fullName>
    </submittedName>
</protein>
<evidence type="ECO:0000313" key="3">
    <source>
        <dbReference type="Proteomes" id="UP000828390"/>
    </source>
</evidence>
<accession>A0A9D4J7A9</accession>
<reference evidence="2" key="2">
    <citation type="submission" date="2020-11" db="EMBL/GenBank/DDBJ databases">
        <authorList>
            <person name="McCartney M.A."/>
            <person name="Auch B."/>
            <person name="Kono T."/>
            <person name="Mallez S."/>
            <person name="Becker A."/>
            <person name="Gohl D.M."/>
            <person name="Silverstein K.A.T."/>
            <person name="Koren S."/>
            <person name="Bechman K.B."/>
            <person name="Herman A."/>
            <person name="Abrahante J.E."/>
            <person name="Garbe J."/>
        </authorList>
    </citation>
    <scope>NUCLEOTIDE SEQUENCE</scope>
    <source>
        <strain evidence="2">Duluth1</strain>
        <tissue evidence="2">Whole animal</tissue>
    </source>
</reference>
<dbReference type="AlphaFoldDB" id="A0A9D4J7A9"/>
<gene>
    <name evidence="2" type="ORF">DPMN_152372</name>
</gene>
<comment type="caution">
    <text evidence="2">The sequence shown here is derived from an EMBL/GenBank/DDBJ whole genome shotgun (WGS) entry which is preliminary data.</text>
</comment>
<dbReference type="EMBL" id="JAIWYP010000007">
    <property type="protein sequence ID" value="KAH3798769.1"/>
    <property type="molecule type" value="Genomic_DNA"/>
</dbReference>
<proteinExistence type="predicted"/>
<name>A0A9D4J7A9_DREPO</name>